<proteinExistence type="predicted"/>
<protein>
    <submittedName>
        <fullName evidence="2">Uncharacterized protein</fullName>
    </submittedName>
</protein>
<keyword evidence="1" id="KW-1133">Transmembrane helix</keyword>
<feature type="transmembrane region" description="Helical" evidence="1">
    <location>
        <begin position="25"/>
        <end position="47"/>
    </location>
</feature>
<organism evidence="2 3">
    <name type="scientific">Ditylenchus destructor</name>
    <dbReference type="NCBI Taxonomy" id="166010"/>
    <lineage>
        <taxon>Eukaryota</taxon>
        <taxon>Metazoa</taxon>
        <taxon>Ecdysozoa</taxon>
        <taxon>Nematoda</taxon>
        <taxon>Chromadorea</taxon>
        <taxon>Rhabditida</taxon>
        <taxon>Tylenchina</taxon>
        <taxon>Tylenchomorpha</taxon>
        <taxon>Sphaerularioidea</taxon>
        <taxon>Anguinidae</taxon>
        <taxon>Anguininae</taxon>
        <taxon>Ditylenchus</taxon>
    </lineage>
</organism>
<feature type="transmembrane region" description="Helical" evidence="1">
    <location>
        <begin position="53"/>
        <end position="74"/>
    </location>
</feature>
<feature type="transmembrane region" description="Helical" evidence="1">
    <location>
        <begin position="81"/>
        <end position="101"/>
    </location>
</feature>
<keyword evidence="3" id="KW-1185">Reference proteome</keyword>
<keyword evidence="1" id="KW-0812">Transmembrane</keyword>
<feature type="transmembrane region" description="Helical" evidence="1">
    <location>
        <begin position="135"/>
        <end position="162"/>
    </location>
</feature>
<evidence type="ECO:0000313" key="2">
    <source>
        <dbReference type="EMBL" id="KAI1715361.1"/>
    </source>
</evidence>
<dbReference type="Proteomes" id="UP001201812">
    <property type="component" value="Unassembled WGS sequence"/>
</dbReference>
<accession>A0AAD4N3E2</accession>
<gene>
    <name evidence="2" type="ORF">DdX_07668</name>
</gene>
<sequence length="271" mass="30531">MQHPLLSAVNSRSIVQLKVKASSEVYVAAAIAVVEIMYKLLLIPVVLSDAFMVAGLIIICMFPLSLLLALVFNLPGLCLPYLLYNFLWIVVYGMSSMFLFYELVIMEKSYIQIVDTMLRTLFQDTHIATDELRNVVYYVTVALLFVVILGAFFSLNIQNVVYRAYLNRKNSRQYAQQAAQLARERQRAEFVHNDYSDFIHPALSTSSYQMKTSVSPIVDKIPTPDSRMGRLSQTFSSPTDVPYVYPSLSRNSHTSNATTARADVSPTISIV</sequence>
<reference evidence="2" key="1">
    <citation type="submission" date="2022-01" db="EMBL/GenBank/DDBJ databases">
        <title>Genome Sequence Resource for Two Populations of Ditylenchus destructor, the Migratory Endoparasitic Phytonematode.</title>
        <authorList>
            <person name="Zhang H."/>
            <person name="Lin R."/>
            <person name="Xie B."/>
        </authorList>
    </citation>
    <scope>NUCLEOTIDE SEQUENCE</scope>
    <source>
        <strain evidence="2">BazhouSP</strain>
    </source>
</reference>
<evidence type="ECO:0000313" key="3">
    <source>
        <dbReference type="Proteomes" id="UP001201812"/>
    </source>
</evidence>
<name>A0AAD4N3E2_9BILA</name>
<keyword evidence="1" id="KW-0472">Membrane</keyword>
<dbReference type="AlphaFoldDB" id="A0AAD4N3E2"/>
<evidence type="ECO:0000256" key="1">
    <source>
        <dbReference type="SAM" id="Phobius"/>
    </source>
</evidence>
<comment type="caution">
    <text evidence="2">The sequence shown here is derived from an EMBL/GenBank/DDBJ whole genome shotgun (WGS) entry which is preliminary data.</text>
</comment>
<dbReference type="EMBL" id="JAKKPZ010000011">
    <property type="protein sequence ID" value="KAI1715361.1"/>
    <property type="molecule type" value="Genomic_DNA"/>
</dbReference>